<reference evidence="2 3" key="1">
    <citation type="submission" date="2020-07" db="EMBL/GenBank/DDBJ databases">
        <authorList>
            <person name="Li M."/>
        </authorList>
    </citation>
    <scope>NUCLEOTIDE SEQUENCE [LARGE SCALE GENOMIC DNA]</scope>
    <source>
        <strain evidence="2 3">DSM 23284</strain>
    </source>
</reference>
<dbReference type="SUPFAM" id="SSF55073">
    <property type="entry name" value="Nucleotide cyclase"/>
    <property type="match status" value="1"/>
</dbReference>
<name>A0A838XRT4_9HYPH</name>
<dbReference type="GO" id="GO:0035556">
    <property type="term" value="P:intracellular signal transduction"/>
    <property type="evidence" value="ECO:0007669"/>
    <property type="project" value="InterPro"/>
</dbReference>
<keyword evidence="3" id="KW-1185">Reference proteome</keyword>
<dbReference type="InterPro" id="IPR001054">
    <property type="entry name" value="A/G_cyclase"/>
</dbReference>
<gene>
    <name evidence="2" type="ORF">H1W37_06885</name>
</gene>
<dbReference type="PROSITE" id="PS50125">
    <property type="entry name" value="GUANYLATE_CYCLASE_2"/>
    <property type="match status" value="1"/>
</dbReference>
<dbReference type="AlphaFoldDB" id="A0A838XRT4"/>
<proteinExistence type="predicted"/>
<dbReference type="SMART" id="SM00044">
    <property type="entry name" value="CYCc"/>
    <property type="match status" value="1"/>
</dbReference>
<comment type="caution">
    <text evidence="2">The sequence shown here is derived from an EMBL/GenBank/DDBJ whole genome shotgun (WGS) entry which is preliminary data.</text>
</comment>
<dbReference type="Pfam" id="PF00211">
    <property type="entry name" value="Guanylate_cyc"/>
    <property type="match status" value="1"/>
</dbReference>
<dbReference type="CDD" id="cd07302">
    <property type="entry name" value="CHD"/>
    <property type="match status" value="1"/>
</dbReference>
<protein>
    <submittedName>
        <fullName evidence="2">Adenylate/guanylate cyclase domain-containing protein</fullName>
    </submittedName>
</protein>
<sequence>MQTTPVLEAIEDWLIREALGDPDTAEMFAGLCQRMNASGIRAERAMLSWATLHPLIEAETVLWIDGGGIELAQHRHEDANSDEWLNSPIRAMLERGDLRLRCPLAQSNAPFDYPLFHSLADQGFTDYLAIATPFALPTAQEVGASGIVVTWATRAPEGFDQATIEQIDYLQMRLALACRATIQTRIAQTLADTYLGRRAGSQVLAGRIRHGDGESLDAVIFYTDLRGSTALAERLDPDAYLRVLNGYFDATAGEVMARGGEVLDFIGDVVLAVFPIEAGGLGPAARQALAAARAVHARLAALPVPGTAPLTCGIGLTCGPVMFGNIGVPDRLTFSVIGRKVNAAARIEAKTKELREPVLVTEEVAAADPASFRGVGRFALTGVDRPVELFALRTPAAASDPAPR</sequence>
<reference evidence="2 3" key="2">
    <citation type="submission" date="2020-08" db="EMBL/GenBank/DDBJ databases">
        <title>Stappia taiwanensis sp. nov., isolated from a coastal thermal spring.</title>
        <authorList>
            <person name="Kampfer P."/>
        </authorList>
    </citation>
    <scope>NUCLEOTIDE SEQUENCE [LARGE SCALE GENOMIC DNA]</scope>
    <source>
        <strain evidence="2 3">DSM 23284</strain>
    </source>
</reference>
<evidence type="ECO:0000313" key="3">
    <source>
        <dbReference type="Proteomes" id="UP000559404"/>
    </source>
</evidence>
<dbReference type="Proteomes" id="UP000559404">
    <property type="component" value="Unassembled WGS sequence"/>
</dbReference>
<dbReference type="RefSeq" id="WP_181759573.1">
    <property type="nucleotide sequence ID" value="NZ_BMCR01000006.1"/>
</dbReference>
<dbReference type="Gene3D" id="3.30.70.1230">
    <property type="entry name" value="Nucleotide cyclase"/>
    <property type="match status" value="1"/>
</dbReference>
<dbReference type="PANTHER" id="PTHR43081:SF11">
    <property type="entry name" value="BLR2264 PROTEIN"/>
    <property type="match status" value="1"/>
</dbReference>
<dbReference type="GO" id="GO:0004016">
    <property type="term" value="F:adenylate cyclase activity"/>
    <property type="evidence" value="ECO:0007669"/>
    <property type="project" value="UniProtKB-ARBA"/>
</dbReference>
<evidence type="ECO:0000313" key="2">
    <source>
        <dbReference type="EMBL" id="MBA4611368.1"/>
    </source>
</evidence>
<dbReference type="PANTHER" id="PTHR43081">
    <property type="entry name" value="ADENYLATE CYCLASE, TERMINAL-DIFFERENTIATION SPECIFIC-RELATED"/>
    <property type="match status" value="1"/>
</dbReference>
<accession>A0A838XRT4</accession>
<dbReference type="InterPro" id="IPR029787">
    <property type="entry name" value="Nucleotide_cyclase"/>
</dbReference>
<dbReference type="GO" id="GO:0006171">
    <property type="term" value="P:cAMP biosynthetic process"/>
    <property type="evidence" value="ECO:0007669"/>
    <property type="project" value="TreeGrafter"/>
</dbReference>
<organism evidence="2 3">
    <name type="scientific">Stappia taiwanensis</name>
    <dbReference type="NCBI Taxonomy" id="992267"/>
    <lineage>
        <taxon>Bacteria</taxon>
        <taxon>Pseudomonadati</taxon>
        <taxon>Pseudomonadota</taxon>
        <taxon>Alphaproteobacteria</taxon>
        <taxon>Hyphomicrobiales</taxon>
        <taxon>Stappiaceae</taxon>
        <taxon>Stappia</taxon>
    </lineage>
</organism>
<dbReference type="InterPro" id="IPR050697">
    <property type="entry name" value="Adenylyl/Guanylyl_Cyclase_3/4"/>
</dbReference>
<evidence type="ECO:0000259" key="1">
    <source>
        <dbReference type="PROSITE" id="PS50125"/>
    </source>
</evidence>
<feature type="domain" description="Guanylate cyclase" evidence="1">
    <location>
        <begin position="219"/>
        <end position="348"/>
    </location>
</feature>
<dbReference type="EMBL" id="JACEON010000005">
    <property type="protein sequence ID" value="MBA4611368.1"/>
    <property type="molecule type" value="Genomic_DNA"/>
</dbReference>